<proteinExistence type="predicted"/>
<dbReference type="EMBL" id="UYRV01027316">
    <property type="protein sequence ID" value="VDK80773.1"/>
    <property type="molecule type" value="Genomic_DNA"/>
</dbReference>
<dbReference type="OrthoDB" id="5877448at2759"/>
<feature type="compositionally biased region" description="Acidic residues" evidence="1">
    <location>
        <begin position="139"/>
        <end position="165"/>
    </location>
</feature>
<accession>A0A3P6TCT5</accession>
<feature type="compositionally biased region" description="Acidic residues" evidence="1">
    <location>
        <begin position="176"/>
        <end position="204"/>
    </location>
</feature>
<organism evidence="2 3">
    <name type="scientific">Cylicostephanus goldi</name>
    <name type="common">Nematode worm</name>
    <dbReference type="NCBI Taxonomy" id="71465"/>
    <lineage>
        <taxon>Eukaryota</taxon>
        <taxon>Metazoa</taxon>
        <taxon>Ecdysozoa</taxon>
        <taxon>Nematoda</taxon>
        <taxon>Chromadorea</taxon>
        <taxon>Rhabditida</taxon>
        <taxon>Rhabditina</taxon>
        <taxon>Rhabditomorpha</taxon>
        <taxon>Strongyloidea</taxon>
        <taxon>Strongylidae</taxon>
        <taxon>Cylicostephanus</taxon>
    </lineage>
</organism>
<name>A0A3P6TCT5_CYLGO</name>
<evidence type="ECO:0000256" key="1">
    <source>
        <dbReference type="SAM" id="MobiDB-lite"/>
    </source>
</evidence>
<sequence>MTLFASDLWKTNWRAAIVKLREECGIRDVCELGVSTLPVTHAWDKYVVVPHYPEVKEANLGLDASDEEENVKPTGRSYIDDSDSISNDSFVVGSDEEDEEEGSEDEIDECDRMLEQETIRRHERYLRRRAREPSTSSEEPVEEQQDDEDGSDVEWATDYEDEEEDRDQHNNPFVDGEAEEVEPGMESGDQSDTEPEGDDLIDSDDQEYLEMLVGF</sequence>
<protein>
    <submittedName>
        <fullName evidence="2">Uncharacterized protein</fullName>
    </submittedName>
</protein>
<feature type="compositionally biased region" description="Basic residues" evidence="1">
    <location>
        <begin position="121"/>
        <end position="130"/>
    </location>
</feature>
<evidence type="ECO:0000313" key="2">
    <source>
        <dbReference type="EMBL" id="VDK80773.1"/>
    </source>
</evidence>
<feature type="compositionally biased region" description="Acidic residues" evidence="1">
    <location>
        <begin position="94"/>
        <end position="109"/>
    </location>
</feature>
<dbReference type="AlphaFoldDB" id="A0A3P6TCT5"/>
<dbReference type="Proteomes" id="UP000271889">
    <property type="component" value="Unassembled WGS sequence"/>
</dbReference>
<feature type="region of interest" description="Disordered" evidence="1">
    <location>
        <begin position="60"/>
        <end position="204"/>
    </location>
</feature>
<evidence type="ECO:0000313" key="3">
    <source>
        <dbReference type="Proteomes" id="UP000271889"/>
    </source>
</evidence>
<reference evidence="2 3" key="1">
    <citation type="submission" date="2018-11" db="EMBL/GenBank/DDBJ databases">
        <authorList>
            <consortium name="Pathogen Informatics"/>
        </authorList>
    </citation>
    <scope>NUCLEOTIDE SEQUENCE [LARGE SCALE GENOMIC DNA]</scope>
</reference>
<keyword evidence="3" id="KW-1185">Reference proteome</keyword>
<feature type="compositionally biased region" description="Basic and acidic residues" evidence="1">
    <location>
        <begin position="110"/>
        <end position="120"/>
    </location>
</feature>
<gene>
    <name evidence="2" type="ORF">CGOC_LOCUS7753</name>
</gene>